<reference evidence="2 3" key="1">
    <citation type="submission" date="2008-03" db="EMBL/GenBank/DDBJ databases">
        <title>Sequencing of the draft genome and assembly of Burkholderia graminis C4D1M.</title>
        <authorList>
            <consortium name="US DOE Joint Genome Institute (JGI-PGF)"/>
            <person name="Copeland A."/>
            <person name="Lucas S."/>
            <person name="Lapidus A."/>
            <person name="Glavina del Rio T."/>
            <person name="Dalin E."/>
            <person name="Tice H."/>
            <person name="Bruce D."/>
            <person name="Goodwin L."/>
            <person name="Pitluck S."/>
            <person name="Larimer F."/>
            <person name="Land M.L."/>
            <person name="Hauser L."/>
            <person name="Tiedje J."/>
            <person name="Richardson P."/>
        </authorList>
    </citation>
    <scope>NUCLEOTIDE SEQUENCE [LARGE SCALE GENOMIC DNA]</scope>
    <source>
        <strain evidence="3">ATCC 700544 / DSM 17151 / LMG 18924 / NCIMB 13744 / C4D1M</strain>
    </source>
</reference>
<evidence type="ECO:0000256" key="1">
    <source>
        <dbReference type="SAM" id="MobiDB-lite"/>
    </source>
</evidence>
<dbReference type="Proteomes" id="UP000005045">
    <property type="component" value="Unassembled WGS sequence"/>
</dbReference>
<feature type="region of interest" description="Disordered" evidence="1">
    <location>
        <begin position="62"/>
        <end position="86"/>
    </location>
</feature>
<accession>B1FZJ6</accession>
<gene>
    <name evidence="2" type="ORF">BgramDRAFT_2542</name>
</gene>
<sequence>MHSFIRIQMGLQTRLQTRLRYAVRFAQRLMALHAEAFFNAMFPALACRQLIPLRVTQHHPLHTNPSEPLMAPARPRSHGASARHFL</sequence>
<comment type="caution">
    <text evidence="2">The sequence shown here is derived from an EMBL/GenBank/DDBJ whole genome shotgun (WGS) entry which is preliminary data.</text>
</comment>
<evidence type="ECO:0000313" key="3">
    <source>
        <dbReference type="Proteomes" id="UP000005045"/>
    </source>
</evidence>
<organism evidence="2 3">
    <name type="scientific">Paraburkholderia graminis (strain ATCC 700544 / DSM 17151 / LMG 18924 / NCIMB 13744 / C4D1M)</name>
    <dbReference type="NCBI Taxonomy" id="396598"/>
    <lineage>
        <taxon>Bacteria</taxon>
        <taxon>Pseudomonadati</taxon>
        <taxon>Pseudomonadota</taxon>
        <taxon>Betaproteobacteria</taxon>
        <taxon>Burkholderiales</taxon>
        <taxon>Burkholderiaceae</taxon>
        <taxon>Paraburkholderia</taxon>
    </lineage>
</organism>
<dbReference type="AlphaFoldDB" id="B1FZJ6"/>
<protein>
    <submittedName>
        <fullName evidence="2">Uncharacterized protein</fullName>
    </submittedName>
</protein>
<proteinExistence type="predicted"/>
<keyword evidence="3" id="KW-1185">Reference proteome</keyword>
<name>B1FZJ6_PARG4</name>
<evidence type="ECO:0000313" key="2">
    <source>
        <dbReference type="EMBL" id="EDT10392.1"/>
    </source>
</evidence>
<dbReference type="EMBL" id="ABLD01000006">
    <property type="protein sequence ID" value="EDT10392.1"/>
    <property type="molecule type" value="Genomic_DNA"/>
</dbReference>